<evidence type="ECO:0000313" key="1">
    <source>
        <dbReference type="EMBL" id="KGO32593.1"/>
    </source>
</evidence>
<sequence>MTEEKVTINGKDLEKLTGDVRLLDDLKLIIDFNIQDNPTEALNNQQALNDLIDSQREINAVWSTFITLLHNAVIMTDKLENQTIARVSSKG</sequence>
<comment type="caution">
    <text evidence="1">The sequence shown here is derived from an EMBL/GenBank/DDBJ whole genome shotgun (WGS) entry which is preliminary data.</text>
</comment>
<keyword evidence="2" id="KW-1185">Reference proteome</keyword>
<proteinExistence type="predicted"/>
<reference evidence="1 2" key="1">
    <citation type="journal article" date="2014" name="Antonie Van Leeuwenhoek">
        <title>Oenococcus alcoholitolerans sp. nov., a lactic acid bacteria isolated from cachaca and ethanol fermentation processes.</title>
        <authorList>
            <person name="Badotti F."/>
            <person name="Moreira A.P."/>
            <person name="Tonon L.A."/>
            <person name="de Lucena B.T."/>
            <person name="Gomes Fde C."/>
            <person name="Kruger R."/>
            <person name="Thompson C.C."/>
            <person name="de Morais M.A.Jr."/>
            <person name="Rosa C.A."/>
            <person name="Thompson F.L."/>
        </authorList>
    </citation>
    <scope>NUCLEOTIDE SEQUENCE [LARGE SCALE GENOMIC DNA]</scope>
    <source>
        <strain evidence="1 2">UFRJ-M7.2.18</strain>
    </source>
</reference>
<dbReference type="EMBL" id="AXCV01000003">
    <property type="protein sequence ID" value="KGO32593.1"/>
    <property type="molecule type" value="Genomic_DNA"/>
</dbReference>
<evidence type="ECO:0000313" key="2">
    <source>
        <dbReference type="Proteomes" id="UP000030023"/>
    </source>
</evidence>
<protein>
    <submittedName>
        <fullName evidence="1">Uncharacterized protein</fullName>
    </submittedName>
</protein>
<organism evidence="1 2">
    <name type="scientific">Oenococcus alcoholitolerans</name>
    <dbReference type="NCBI Taxonomy" id="931074"/>
    <lineage>
        <taxon>Bacteria</taxon>
        <taxon>Bacillati</taxon>
        <taxon>Bacillota</taxon>
        <taxon>Bacilli</taxon>
        <taxon>Lactobacillales</taxon>
        <taxon>Lactobacillaceae</taxon>
        <taxon>Oenococcus</taxon>
    </lineage>
</organism>
<name>A0ABR4XT48_9LACO</name>
<dbReference type="Proteomes" id="UP000030023">
    <property type="component" value="Unassembled WGS sequence"/>
</dbReference>
<accession>A0ABR4XT48</accession>
<gene>
    <name evidence="1" type="ORF">Q757_00200</name>
</gene>